<keyword evidence="5" id="KW-0560">Oxidoreductase</keyword>
<dbReference type="RefSeq" id="WP_101836462.1">
    <property type="nucleotide sequence ID" value="NZ_FZMO01000566.1"/>
</dbReference>
<dbReference type="InterPro" id="IPR037069">
    <property type="entry name" value="AcylCoA_DH/ox_N_sf"/>
</dbReference>
<proteinExistence type="inferred from homology"/>
<dbReference type="Pfam" id="PF00441">
    <property type="entry name" value="Acyl-CoA_dh_1"/>
    <property type="match status" value="1"/>
</dbReference>
<dbReference type="InterPro" id="IPR009100">
    <property type="entry name" value="AcylCoA_DH/oxidase_NM_dom_sf"/>
</dbReference>
<dbReference type="InterPro" id="IPR036250">
    <property type="entry name" value="AcylCo_DH-like_C"/>
</dbReference>
<dbReference type="Gene3D" id="2.40.110.10">
    <property type="entry name" value="Butyryl-CoA Dehydrogenase, subunit A, domain 2"/>
    <property type="match status" value="1"/>
</dbReference>
<evidence type="ECO:0000259" key="7">
    <source>
        <dbReference type="Pfam" id="PF02770"/>
    </source>
</evidence>
<evidence type="ECO:0000259" key="8">
    <source>
        <dbReference type="Pfam" id="PF02771"/>
    </source>
</evidence>
<keyword evidence="4 5" id="KW-0274">FAD</keyword>
<evidence type="ECO:0000256" key="2">
    <source>
        <dbReference type="ARBA" id="ARBA00009347"/>
    </source>
</evidence>
<dbReference type="PANTHER" id="PTHR43884:SF12">
    <property type="entry name" value="ISOVALERYL-COA DEHYDROGENASE, MITOCHONDRIAL-RELATED"/>
    <property type="match status" value="1"/>
</dbReference>
<dbReference type="Gene3D" id="1.20.140.10">
    <property type="entry name" value="Butyryl-CoA Dehydrogenase, subunit A, domain 3"/>
    <property type="match status" value="1"/>
</dbReference>
<gene>
    <name evidence="9" type="ORF">FRACA_970015</name>
</gene>
<keyword evidence="3 5" id="KW-0285">Flavoprotein</keyword>
<dbReference type="InterPro" id="IPR046373">
    <property type="entry name" value="Acyl-CoA_Oxase/DH_mid-dom_sf"/>
</dbReference>
<reference evidence="9 10" key="1">
    <citation type="submission" date="2017-06" db="EMBL/GenBank/DDBJ databases">
        <authorList>
            <person name="Kim H.J."/>
            <person name="Triplett B.A."/>
        </authorList>
    </citation>
    <scope>NUCLEOTIDE SEQUENCE [LARGE SCALE GENOMIC DNA]</scope>
    <source>
        <strain evidence="9">FRACA_ARgP5</strain>
    </source>
</reference>
<organism evidence="9 10">
    <name type="scientific">Frankia canadensis</name>
    <dbReference type="NCBI Taxonomy" id="1836972"/>
    <lineage>
        <taxon>Bacteria</taxon>
        <taxon>Bacillati</taxon>
        <taxon>Actinomycetota</taxon>
        <taxon>Actinomycetes</taxon>
        <taxon>Frankiales</taxon>
        <taxon>Frankiaceae</taxon>
        <taxon>Frankia</taxon>
    </lineage>
</organism>
<evidence type="ECO:0000259" key="6">
    <source>
        <dbReference type="Pfam" id="PF00441"/>
    </source>
</evidence>
<dbReference type="GO" id="GO:0003995">
    <property type="term" value="F:acyl-CoA dehydrogenase activity"/>
    <property type="evidence" value="ECO:0007669"/>
    <property type="project" value="TreeGrafter"/>
</dbReference>
<dbReference type="OrthoDB" id="3205875at2"/>
<dbReference type="Proteomes" id="UP000234331">
    <property type="component" value="Unassembled WGS sequence"/>
</dbReference>
<sequence>MDFGLTDEQRLLQQTAREFVSKVCPPEQAKEWDEAGVYPVELFTQMGDMGWLSLPFPESIGGADGSIVDLCVLIEQLGRASLDIAMCFAGTFIPGLTLFKWGTPEQHERYLPGMMEGRNRFAMAMSEPDVGSDVAALRTSAVDDGDHFIVNGQKAWCTGAGLPGVIMATYVRTDPTAPKHKGMSLLLIDPASPGVEIRRTPTLARHILGTNEVFLTDVRVPKENLVGPLNGAWKVMLSGLDVEKILMSAAYTGTAQSTIDEALAYSLEREAFGRPIGTFQSLAHGLADLQTEIDAARLLSFRAASMLSAGEPCTREGAMAKLKCSETYVAAARLGMQVLAGHGFSTESVMSFRWRESIVATISGGTSQIQRNAIARSMGLRSY</sequence>
<keyword evidence="10" id="KW-1185">Reference proteome</keyword>
<evidence type="ECO:0000256" key="1">
    <source>
        <dbReference type="ARBA" id="ARBA00001974"/>
    </source>
</evidence>
<comment type="similarity">
    <text evidence="2 5">Belongs to the acyl-CoA dehydrogenase family.</text>
</comment>
<dbReference type="SUPFAM" id="SSF56645">
    <property type="entry name" value="Acyl-CoA dehydrogenase NM domain-like"/>
    <property type="match status" value="1"/>
</dbReference>
<evidence type="ECO:0000313" key="10">
    <source>
        <dbReference type="Proteomes" id="UP000234331"/>
    </source>
</evidence>
<evidence type="ECO:0000256" key="3">
    <source>
        <dbReference type="ARBA" id="ARBA00022630"/>
    </source>
</evidence>
<feature type="domain" description="Acyl-CoA dehydrogenase/oxidase C-terminal" evidence="6">
    <location>
        <begin position="233"/>
        <end position="378"/>
    </location>
</feature>
<name>A0A2I2L2U3_9ACTN</name>
<feature type="domain" description="Acyl-CoA oxidase/dehydrogenase middle" evidence="7">
    <location>
        <begin position="122"/>
        <end position="218"/>
    </location>
</feature>
<accession>A0A2I2L2U3</accession>
<dbReference type="InterPro" id="IPR006091">
    <property type="entry name" value="Acyl-CoA_Oxase/DH_mid-dom"/>
</dbReference>
<dbReference type="InterPro" id="IPR009075">
    <property type="entry name" value="AcylCo_DH/oxidase_C"/>
</dbReference>
<dbReference type="Gene3D" id="1.10.540.10">
    <property type="entry name" value="Acyl-CoA dehydrogenase/oxidase, N-terminal domain"/>
    <property type="match status" value="1"/>
</dbReference>
<comment type="cofactor">
    <cofactor evidence="1 5">
        <name>FAD</name>
        <dbReference type="ChEBI" id="CHEBI:57692"/>
    </cofactor>
</comment>
<dbReference type="EMBL" id="FZMO01000566">
    <property type="protein sequence ID" value="SNQ52234.1"/>
    <property type="molecule type" value="Genomic_DNA"/>
</dbReference>
<protein>
    <submittedName>
        <fullName evidence="9">Acyl-CoA dehydrogenase</fullName>
    </submittedName>
</protein>
<evidence type="ECO:0000256" key="5">
    <source>
        <dbReference type="RuleBase" id="RU362125"/>
    </source>
</evidence>
<dbReference type="AlphaFoldDB" id="A0A2I2L2U3"/>
<dbReference type="PANTHER" id="PTHR43884">
    <property type="entry name" value="ACYL-COA DEHYDROGENASE"/>
    <property type="match status" value="1"/>
</dbReference>
<evidence type="ECO:0000313" key="9">
    <source>
        <dbReference type="EMBL" id="SNQ52234.1"/>
    </source>
</evidence>
<dbReference type="GO" id="GO:0050660">
    <property type="term" value="F:flavin adenine dinucleotide binding"/>
    <property type="evidence" value="ECO:0007669"/>
    <property type="project" value="InterPro"/>
</dbReference>
<feature type="domain" description="Acyl-CoA dehydrogenase/oxidase N-terminal" evidence="8">
    <location>
        <begin position="6"/>
        <end position="117"/>
    </location>
</feature>
<evidence type="ECO:0000256" key="4">
    <source>
        <dbReference type="ARBA" id="ARBA00022827"/>
    </source>
</evidence>
<dbReference type="SUPFAM" id="SSF47203">
    <property type="entry name" value="Acyl-CoA dehydrogenase C-terminal domain-like"/>
    <property type="match status" value="1"/>
</dbReference>
<dbReference type="Pfam" id="PF02771">
    <property type="entry name" value="Acyl-CoA_dh_N"/>
    <property type="match status" value="1"/>
</dbReference>
<dbReference type="Pfam" id="PF02770">
    <property type="entry name" value="Acyl-CoA_dh_M"/>
    <property type="match status" value="1"/>
</dbReference>
<dbReference type="InterPro" id="IPR013786">
    <property type="entry name" value="AcylCoA_DH/ox_N"/>
</dbReference>